<organism evidence="9 10">
    <name type="scientific">Sesamum alatum</name>
    <dbReference type="NCBI Taxonomy" id="300844"/>
    <lineage>
        <taxon>Eukaryota</taxon>
        <taxon>Viridiplantae</taxon>
        <taxon>Streptophyta</taxon>
        <taxon>Embryophyta</taxon>
        <taxon>Tracheophyta</taxon>
        <taxon>Spermatophyta</taxon>
        <taxon>Magnoliopsida</taxon>
        <taxon>eudicotyledons</taxon>
        <taxon>Gunneridae</taxon>
        <taxon>Pentapetalae</taxon>
        <taxon>asterids</taxon>
        <taxon>lamiids</taxon>
        <taxon>Lamiales</taxon>
        <taxon>Pedaliaceae</taxon>
        <taxon>Sesamum</taxon>
    </lineage>
</organism>
<dbReference type="Proteomes" id="UP001293254">
    <property type="component" value="Unassembled WGS sequence"/>
</dbReference>
<evidence type="ECO:0000256" key="3">
    <source>
        <dbReference type="ARBA" id="ARBA00022737"/>
    </source>
</evidence>
<evidence type="ECO:0000256" key="2">
    <source>
        <dbReference type="ARBA" id="ARBA00022614"/>
    </source>
</evidence>
<dbReference type="Gene3D" id="3.40.50.300">
    <property type="entry name" value="P-loop containing nucleotide triphosphate hydrolases"/>
    <property type="match status" value="2"/>
</dbReference>
<dbReference type="GO" id="GO:0051607">
    <property type="term" value="P:defense response to virus"/>
    <property type="evidence" value="ECO:0007669"/>
    <property type="project" value="UniProtKB-ARBA"/>
</dbReference>
<dbReference type="GO" id="GO:0043531">
    <property type="term" value="F:ADP binding"/>
    <property type="evidence" value="ECO:0007669"/>
    <property type="project" value="InterPro"/>
</dbReference>
<dbReference type="FunFam" id="1.10.8.430:FF:000003">
    <property type="entry name" value="Probable disease resistance protein At5g66910"/>
    <property type="match status" value="1"/>
</dbReference>
<dbReference type="FunFam" id="1.10.10.10:FF:000322">
    <property type="entry name" value="Probable disease resistance protein At1g63360"/>
    <property type="match status" value="2"/>
</dbReference>
<keyword evidence="5" id="KW-0611">Plant defense</keyword>
<dbReference type="PANTHER" id="PTHR33463:SF202">
    <property type="entry name" value="NB-ARC DOMAIN-CONTAINING PROTEIN"/>
    <property type="match status" value="1"/>
</dbReference>
<dbReference type="InterPro" id="IPR042197">
    <property type="entry name" value="Apaf_helical"/>
</dbReference>
<dbReference type="Gene3D" id="1.10.8.430">
    <property type="entry name" value="Helical domain of apoptotic protease-activating factors"/>
    <property type="match status" value="2"/>
</dbReference>
<dbReference type="InterPro" id="IPR003593">
    <property type="entry name" value="AAA+_ATPase"/>
</dbReference>
<feature type="domain" description="AAA+ ATPase" evidence="8">
    <location>
        <begin position="174"/>
        <end position="320"/>
    </location>
</feature>
<name>A0AAE1XMD4_9LAMI</name>
<evidence type="ECO:0000256" key="1">
    <source>
        <dbReference type="ARBA" id="ARBA00008894"/>
    </source>
</evidence>
<dbReference type="Pfam" id="PF23559">
    <property type="entry name" value="WHD_DRP"/>
    <property type="match status" value="2"/>
</dbReference>
<dbReference type="InterPro" id="IPR002182">
    <property type="entry name" value="NB-ARC"/>
</dbReference>
<protein>
    <submittedName>
        <fullName evidence="9">Disease resistance protein</fullName>
    </submittedName>
</protein>
<dbReference type="FunFam" id="3.40.50.300:FF:001091">
    <property type="entry name" value="Probable disease resistance protein At1g61300"/>
    <property type="match status" value="2"/>
</dbReference>
<dbReference type="SUPFAM" id="SSF52540">
    <property type="entry name" value="P-loop containing nucleoside triphosphate hydrolases"/>
    <property type="match status" value="2"/>
</dbReference>
<dbReference type="InterPro" id="IPR001611">
    <property type="entry name" value="Leu-rich_rpt"/>
</dbReference>
<evidence type="ECO:0000256" key="7">
    <source>
        <dbReference type="SAM" id="Coils"/>
    </source>
</evidence>
<keyword evidence="6" id="KW-0067">ATP-binding</keyword>
<reference evidence="9" key="1">
    <citation type="submission" date="2020-06" db="EMBL/GenBank/DDBJ databases">
        <authorList>
            <person name="Li T."/>
            <person name="Hu X."/>
            <person name="Zhang T."/>
            <person name="Song X."/>
            <person name="Zhang H."/>
            <person name="Dai N."/>
            <person name="Sheng W."/>
            <person name="Hou X."/>
            <person name="Wei L."/>
        </authorList>
    </citation>
    <scope>NUCLEOTIDE SEQUENCE</scope>
    <source>
        <strain evidence="9">3651</strain>
        <tissue evidence="9">Leaf</tissue>
    </source>
</reference>
<dbReference type="PRINTS" id="PR00364">
    <property type="entry name" value="DISEASERSIST"/>
</dbReference>
<dbReference type="Gene3D" id="1.10.10.10">
    <property type="entry name" value="Winged helix-like DNA-binding domain superfamily/Winged helix DNA-binding domain"/>
    <property type="match status" value="2"/>
</dbReference>
<evidence type="ECO:0000313" key="9">
    <source>
        <dbReference type="EMBL" id="KAK4414562.1"/>
    </source>
</evidence>
<proteinExistence type="inferred from homology"/>
<dbReference type="SMART" id="SM00382">
    <property type="entry name" value="AAA"/>
    <property type="match status" value="2"/>
</dbReference>
<evidence type="ECO:0000256" key="4">
    <source>
        <dbReference type="ARBA" id="ARBA00022741"/>
    </source>
</evidence>
<evidence type="ECO:0000259" key="8">
    <source>
        <dbReference type="SMART" id="SM00382"/>
    </source>
</evidence>
<accession>A0AAE1XMD4</accession>
<comment type="similarity">
    <text evidence="1">Belongs to the disease resistance NB-LRR family.</text>
</comment>
<dbReference type="Pfam" id="PF00560">
    <property type="entry name" value="LRR_1"/>
    <property type="match status" value="1"/>
</dbReference>
<dbReference type="PANTHER" id="PTHR33463">
    <property type="entry name" value="NB-ARC DOMAIN-CONTAINING PROTEIN-RELATED"/>
    <property type="match status" value="1"/>
</dbReference>
<keyword evidence="3" id="KW-0677">Repeat</keyword>
<dbReference type="Gene3D" id="3.80.10.10">
    <property type="entry name" value="Ribonuclease Inhibitor"/>
    <property type="match status" value="1"/>
</dbReference>
<dbReference type="InterPro" id="IPR050905">
    <property type="entry name" value="Plant_NBS-LRR"/>
</dbReference>
<dbReference type="InterPro" id="IPR027417">
    <property type="entry name" value="P-loop_NTPase"/>
</dbReference>
<feature type="coiled-coil region" evidence="7">
    <location>
        <begin position="37"/>
        <end position="99"/>
    </location>
</feature>
<reference evidence="9" key="2">
    <citation type="journal article" date="2024" name="Plant">
        <title>Genomic evolution and insights into agronomic trait innovations of Sesamum species.</title>
        <authorList>
            <person name="Miao H."/>
            <person name="Wang L."/>
            <person name="Qu L."/>
            <person name="Liu H."/>
            <person name="Sun Y."/>
            <person name="Le M."/>
            <person name="Wang Q."/>
            <person name="Wei S."/>
            <person name="Zheng Y."/>
            <person name="Lin W."/>
            <person name="Duan Y."/>
            <person name="Cao H."/>
            <person name="Xiong S."/>
            <person name="Wang X."/>
            <person name="Wei L."/>
            <person name="Li C."/>
            <person name="Ma Q."/>
            <person name="Ju M."/>
            <person name="Zhao R."/>
            <person name="Li G."/>
            <person name="Mu C."/>
            <person name="Tian Q."/>
            <person name="Mei H."/>
            <person name="Zhang T."/>
            <person name="Gao T."/>
            <person name="Zhang H."/>
        </authorList>
    </citation>
    <scope>NUCLEOTIDE SEQUENCE</scope>
    <source>
        <strain evidence="9">3651</strain>
    </source>
</reference>
<dbReference type="SUPFAM" id="SSF52058">
    <property type="entry name" value="L domain-like"/>
    <property type="match status" value="1"/>
</dbReference>
<dbReference type="GO" id="GO:0005524">
    <property type="term" value="F:ATP binding"/>
    <property type="evidence" value="ECO:0007669"/>
    <property type="project" value="UniProtKB-KW"/>
</dbReference>
<dbReference type="Pfam" id="PF00931">
    <property type="entry name" value="NB-ARC"/>
    <property type="match status" value="2"/>
</dbReference>
<keyword evidence="2" id="KW-0433">Leucine-rich repeat</keyword>
<sequence>MEVLAAVAGSVVSEPCRAIFTFLRDKLWNSLHFSANLVALDKEMEDLVERRNHLRTKLAMSAKAGLYTPSHVRDWLGQVNRLENQVSSLKDDLVSRARNSAFSVCLCCSKWSDQVARRLREAKKLASDGEFPQGMAGPDPSILRSEYIPAPTIDDQATSSRNMAKVMDWLSSKDVKRIGIWGMGGVGKTTLVKNINNKLTNLSPVSDSFSIVIWITVSNKTQETELELKKVQKLIADRLKLTLTEESMETRASKLHARLMMEKTFLLILDDVWDPIDLDLVGIPSPELHKGGKLILTTRFSNICLQMTEVTLKIEVLNDEEAWRLFCISAGEVATLRELEPFARAINKECAGLPLAIVVVGASLRGKRMVELWKDALSALRRSEPLIRGRIEDKVYNPIKWSYDVLPDECIKSCFLVCCLFPEDFQINVKGLVRYWLAEGLLDEYHNIEEVMDRGITIIEILKDCSLLEQDNRSTVKLHDVIRDVSIWISSSLQRECKSFVRSGIGLHQIREDEFSSKSYKRISFMHNQIKKLPNAVKECPTVSTLLLQRNEALEGIPDQFLTAFMSLKILDLSSCHLIKSLPPCFDQLGELRALVLHSCTHLETLPPLSGLAKLQVLVCRSTNITTLPQGMEKLTSLRLLDLSSNYKLTAIPVGVMSSLSNLEYLDMRWNMQLKFIGEGGEMSTLFEEILSIDRLIVLRINLDSSACTLETTNTLLNRMMKFKKFELSIGSSDRALMVYRERRKKVILAGIHQWGERMEWLFVNSADIFFQVCKGLDMMFEKLVANSDEVGSFDTVKLLSIFEYEGRFGVGRHAKFDMLPNLDEIYLHKLTHLSCISDLALPLGLKFSKLRHISVADCPELKYLISLGTAILTLEELEEVLVGDSIVFHGGIGLQLWEYCCRACRVVFTFLRAKIKNPLYFNANLRALHKETEDLMERRDQVKEHLESAAKVGQTTLPQVREWLRRVDRFESEPEVRSLRGELDLSARNRAASCCLRCSRLPDHVAHLLNEARKLRGDGKFPEGVAGPDLFPVRSEYIPAPSIDDQETASRNMAKVMDLLTREDVKRIGIWGMGGVGKTTLVKNINNKLTTPSHDSFSIVIWITVSNKTHEIELELKKVQKLIADRLKLGLTEESMETRASKLHARLMMEKTFLLILDDVWDPIDLDLVGIPTLELHKSGKIILTTRFSHVCLQMTEVTLKIEVLNEEEAWRLFNKSAGEVAILGDVEPLARAITKECAGLPLAIVVVGASLRGKRMVEIWKDALNALRRSEPVIRGRIEDKVYNPIKWSYGVLPNKCIKSCFLMCCLFPEDFDIEFNRLVMYWLAEGLLEEHHNIEEVMDRGMTIIEILKDCSLLEQSYKSNVKIHDVIRDVSVWISSSLEKECASLVRSGIGLH</sequence>
<dbReference type="InterPro" id="IPR058922">
    <property type="entry name" value="WHD_DRP"/>
</dbReference>
<evidence type="ECO:0000313" key="10">
    <source>
        <dbReference type="Proteomes" id="UP001293254"/>
    </source>
</evidence>
<dbReference type="InterPro" id="IPR032675">
    <property type="entry name" value="LRR_dom_sf"/>
</dbReference>
<dbReference type="Pfam" id="PF13855">
    <property type="entry name" value="LRR_8"/>
    <property type="match status" value="1"/>
</dbReference>
<comment type="caution">
    <text evidence="9">The sequence shown here is derived from an EMBL/GenBank/DDBJ whole genome shotgun (WGS) entry which is preliminary data.</text>
</comment>
<evidence type="ECO:0000256" key="5">
    <source>
        <dbReference type="ARBA" id="ARBA00022821"/>
    </source>
</evidence>
<keyword evidence="10" id="KW-1185">Reference proteome</keyword>
<keyword evidence="4" id="KW-0547">Nucleotide-binding</keyword>
<keyword evidence="7" id="KW-0175">Coiled coil</keyword>
<gene>
    <name evidence="9" type="ORF">Salat_2869200</name>
</gene>
<feature type="domain" description="AAA+ ATPase" evidence="8">
    <location>
        <begin position="1065"/>
        <end position="1209"/>
    </location>
</feature>
<dbReference type="EMBL" id="JACGWO010000012">
    <property type="protein sequence ID" value="KAK4414562.1"/>
    <property type="molecule type" value="Genomic_DNA"/>
</dbReference>
<dbReference type="InterPro" id="IPR036388">
    <property type="entry name" value="WH-like_DNA-bd_sf"/>
</dbReference>
<evidence type="ECO:0000256" key="6">
    <source>
        <dbReference type="ARBA" id="ARBA00022840"/>
    </source>
</evidence>